<gene>
    <name evidence="6" type="ORF">HAP48_017150</name>
</gene>
<proteinExistence type="inferred from homology"/>
<dbReference type="GO" id="GO:0016301">
    <property type="term" value="F:kinase activity"/>
    <property type="evidence" value="ECO:0007669"/>
    <property type="project" value="UniProtKB-KW"/>
</dbReference>
<dbReference type="InterPro" id="IPR043129">
    <property type="entry name" value="ATPase_NBD"/>
</dbReference>
<dbReference type="CDD" id="cd07779">
    <property type="entry name" value="ASKHA_NBD_FGGY_YgcE-like"/>
    <property type="match status" value="1"/>
</dbReference>
<keyword evidence="3 6" id="KW-0418">Kinase</keyword>
<evidence type="ECO:0000259" key="5">
    <source>
        <dbReference type="Pfam" id="PF02782"/>
    </source>
</evidence>
<dbReference type="InterPro" id="IPR018484">
    <property type="entry name" value="FGGY_N"/>
</dbReference>
<comment type="caution">
    <text evidence="6">The sequence shown here is derived from an EMBL/GenBank/DDBJ whole genome shotgun (WGS) entry which is preliminary data.</text>
</comment>
<feature type="domain" description="Carbohydrate kinase FGGY C-terminal" evidence="5">
    <location>
        <begin position="257"/>
        <end position="446"/>
    </location>
</feature>
<dbReference type="PANTHER" id="PTHR43095:SF5">
    <property type="entry name" value="XYLULOSE KINASE"/>
    <property type="match status" value="1"/>
</dbReference>
<dbReference type="InterPro" id="IPR018485">
    <property type="entry name" value="FGGY_C"/>
</dbReference>
<keyword evidence="2" id="KW-0808">Transferase</keyword>
<dbReference type="AlphaFoldDB" id="A0A973VZD9"/>
<protein>
    <submittedName>
        <fullName evidence="6">Xylulose kinase</fullName>
    </submittedName>
</protein>
<accession>A0A973VZD9</accession>
<dbReference type="Pfam" id="PF00370">
    <property type="entry name" value="FGGY_N"/>
    <property type="match status" value="1"/>
</dbReference>
<dbReference type="PIRSF" id="PIRSF000538">
    <property type="entry name" value="GlpK"/>
    <property type="match status" value="1"/>
</dbReference>
<evidence type="ECO:0000313" key="6">
    <source>
        <dbReference type="EMBL" id="NVI44646.1"/>
    </source>
</evidence>
<comment type="similarity">
    <text evidence="1">Belongs to the FGGY kinase family.</text>
</comment>
<evidence type="ECO:0000256" key="1">
    <source>
        <dbReference type="ARBA" id="ARBA00009156"/>
    </source>
</evidence>
<dbReference type="InterPro" id="IPR050406">
    <property type="entry name" value="FGGY_Carb_Kinase"/>
</dbReference>
<dbReference type="SUPFAM" id="SSF53067">
    <property type="entry name" value="Actin-like ATPase domain"/>
    <property type="match status" value="2"/>
</dbReference>
<name>A0A973VZD9_9BRAD</name>
<dbReference type="RefSeq" id="WP_166204111.1">
    <property type="nucleotide sequence ID" value="NZ_CP088285.1"/>
</dbReference>
<evidence type="ECO:0000256" key="2">
    <source>
        <dbReference type="ARBA" id="ARBA00022679"/>
    </source>
</evidence>
<dbReference type="InterPro" id="IPR000577">
    <property type="entry name" value="Carb_kinase_FGGY"/>
</dbReference>
<reference evidence="6" key="1">
    <citation type="submission" date="2020-06" db="EMBL/GenBank/DDBJ databases">
        <title>Whole Genome Sequence of Bradyrhizobium sp. Strain 1S1.</title>
        <authorList>
            <person name="Bromfield E.S.P."/>
            <person name="Cloutier S."/>
        </authorList>
    </citation>
    <scope>NUCLEOTIDE SEQUENCE [LARGE SCALE GENOMIC DNA]</scope>
    <source>
        <strain evidence="6">1S1</strain>
    </source>
</reference>
<dbReference type="Gene3D" id="3.30.420.40">
    <property type="match status" value="2"/>
</dbReference>
<dbReference type="Pfam" id="PF02782">
    <property type="entry name" value="FGGY_C"/>
    <property type="match status" value="1"/>
</dbReference>
<dbReference type="EMBL" id="JAAOLE020000001">
    <property type="protein sequence ID" value="NVI44646.1"/>
    <property type="molecule type" value="Genomic_DNA"/>
</dbReference>
<evidence type="ECO:0000256" key="3">
    <source>
        <dbReference type="ARBA" id="ARBA00022777"/>
    </source>
</evidence>
<dbReference type="PANTHER" id="PTHR43095">
    <property type="entry name" value="SUGAR KINASE"/>
    <property type="match status" value="1"/>
</dbReference>
<organism evidence="6">
    <name type="scientific">Bradyrhizobium septentrionale</name>
    <dbReference type="NCBI Taxonomy" id="1404411"/>
    <lineage>
        <taxon>Bacteria</taxon>
        <taxon>Pseudomonadati</taxon>
        <taxon>Pseudomonadota</taxon>
        <taxon>Alphaproteobacteria</taxon>
        <taxon>Hyphomicrobiales</taxon>
        <taxon>Nitrobacteraceae</taxon>
        <taxon>Bradyrhizobium</taxon>
    </lineage>
</organism>
<sequence>MSRDLVIGIDSSTSATKAIAWDRSGRALAEGRKAIGLANPQPGYFEQNPDEWWDSTAAALRSITDQVGAERIAAVAISNQRETFSAFTEEGTAIRPGMTWLDERARPQVVRFGKSFGAERVHAISGKPLDVLPCLYRIIWMAEQEPEIFARAARFAEVHGYLTHCLTGRWRTSTASADPTGLLDMTRNVWSAEILDAAGIAIEKLPALMPPGARMGEVTHAAAAFTGLSAGTPVVAGGGDGQCASTGAGVTSPGSAYINLGTAVVSGSYGRNYAYDRAFRTEKAVCDDGYIYEQCIRTGTFLVDWMAREMFGIDATAQLSVFKALEAEAAICPIGAGGVVVLPYWLGCMTPYWDPYARGVIAGLSGSTRRGAIYRALLEGIALEVAAQAEKIAAATGGEIGQFSAIGGGSDSDLWLQILADAAGRPVARSTAREASSLGAAIAAAKGAGWYGTIAEAASAMTRPPARTFRPEPKNVARYAELRAIHADLWPRLLDWNARLASFAEGKPS</sequence>
<feature type="domain" description="Carbohydrate kinase FGGY N-terminal" evidence="4">
    <location>
        <begin position="6"/>
        <end position="246"/>
    </location>
</feature>
<dbReference type="GO" id="GO:0005975">
    <property type="term" value="P:carbohydrate metabolic process"/>
    <property type="evidence" value="ECO:0007669"/>
    <property type="project" value="InterPro"/>
</dbReference>
<evidence type="ECO:0000259" key="4">
    <source>
        <dbReference type="Pfam" id="PF00370"/>
    </source>
</evidence>